<keyword evidence="5" id="KW-1185">Reference proteome</keyword>
<dbReference type="PANTHER" id="PTHR23308">
    <property type="entry name" value="NUCLEAR INHIBITOR OF PROTEIN PHOSPHATASE-1"/>
    <property type="match status" value="1"/>
</dbReference>
<evidence type="ECO:0000313" key="5">
    <source>
        <dbReference type="Proteomes" id="UP000603453"/>
    </source>
</evidence>
<dbReference type="Pfam" id="PF00498">
    <property type="entry name" value="FHA"/>
    <property type="match status" value="1"/>
</dbReference>
<name>A0A8H7UUU6_9FUNG</name>
<accession>A0A8H7UUU6</accession>
<feature type="non-terminal residue" evidence="4">
    <location>
        <position position="1"/>
    </location>
</feature>
<keyword evidence="1" id="KW-0175">Coiled coil</keyword>
<protein>
    <recommendedName>
        <fullName evidence="3">FHA domain-containing protein</fullName>
    </recommendedName>
</protein>
<feature type="domain" description="FHA" evidence="3">
    <location>
        <begin position="59"/>
        <end position="109"/>
    </location>
</feature>
<dbReference type="InterPro" id="IPR000253">
    <property type="entry name" value="FHA_dom"/>
</dbReference>
<dbReference type="SMART" id="SM00240">
    <property type="entry name" value="FHA"/>
    <property type="match status" value="1"/>
</dbReference>
<feature type="compositionally biased region" description="Acidic residues" evidence="2">
    <location>
        <begin position="181"/>
        <end position="201"/>
    </location>
</feature>
<dbReference type="AlphaFoldDB" id="A0A8H7UUU6"/>
<evidence type="ECO:0000256" key="1">
    <source>
        <dbReference type="SAM" id="Coils"/>
    </source>
</evidence>
<evidence type="ECO:0000256" key="2">
    <source>
        <dbReference type="SAM" id="MobiDB-lite"/>
    </source>
</evidence>
<dbReference type="InterPro" id="IPR050923">
    <property type="entry name" value="Cell_Proc_Reg/RNA_Proc"/>
</dbReference>
<reference evidence="4" key="1">
    <citation type="submission" date="2020-12" db="EMBL/GenBank/DDBJ databases">
        <title>Metabolic potential, ecology and presence of endohyphal bacteria is reflected in genomic diversity of Mucoromycotina.</title>
        <authorList>
            <person name="Muszewska A."/>
            <person name="Okrasinska A."/>
            <person name="Steczkiewicz K."/>
            <person name="Drgas O."/>
            <person name="Orlowska M."/>
            <person name="Perlinska-Lenart U."/>
            <person name="Aleksandrzak-Piekarczyk T."/>
            <person name="Szatraj K."/>
            <person name="Zielenkiewicz U."/>
            <person name="Pilsyk S."/>
            <person name="Malc E."/>
            <person name="Mieczkowski P."/>
            <person name="Kruszewska J.S."/>
            <person name="Biernat P."/>
            <person name="Pawlowska J."/>
        </authorList>
    </citation>
    <scope>NUCLEOTIDE SEQUENCE</scope>
    <source>
        <strain evidence="4">WA0000017839</strain>
    </source>
</reference>
<dbReference type="SUPFAM" id="SSF49879">
    <property type="entry name" value="SMAD/FHA domain"/>
    <property type="match status" value="1"/>
</dbReference>
<feature type="region of interest" description="Disordered" evidence="2">
    <location>
        <begin position="160"/>
        <end position="214"/>
    </location>
</feature>
<dbReference type="PROSITE" id="PS50006">
    <property type="entry name" value="FHA_DOMAIN"/>
    <property type="match status" value="1"/>
</dbReference>
<feature type="compositionally biased region" description="Polar residues" evidence="2">
    <location>
        <begin position="160"/>
        <end position="169"/>
    </location>
</feature>
<gene>
    <name evidence="4" type="ORF">INT47_011558</name>
</gene>
<evidence type="ECO:0000313" key="4">
    <source>
        <dbReference type="EMBL" id="KAG2199446.1"/>
    </source>
</evidence>
<comment type="caution">
    <text evidence="4">The sequence shown here is derived from an EMBL/GenBank/DDBJ whole genome shotgun (WGS) entry which is preliminary data.</text>
</comment>
<dbReference type="OrthoDB" id="444265at2759"/>
<dbReference type="Gene3D" id="2.60.200.20">
    <property type="match status" value="1"/>
</dbReference>
<organism evidence="4 5">
    <name type="scientific">Mucor saturninus</name>
    <dbReference type="NCBI Taxonomy" id="64648"/>
    <lineage>
        <taxon>Eukaryota</taxon>
        <taxon>Fungi</taxon>
        <taxon>Fungi incertae sedis</taxon>
        <taxon>Mucoromycota</taxon>
        <taxon>Mucoromycotina</taxon>
        <taxon>Mucoromycetes</taxon>
        <taxon>Mucorales</taxon>
        <taxon>Mucorineae</taxon>
        <taxon>Mucoraceae</taxon>
        <taxon>Mucor</taxon>
    </lineage>
</organism>
<feature type="coiled-coil region" evidence="1">
    <location>
        <begin position="270"/>
        <end position="300"/>
    </location>
</feature>
<dbReference type="Proteomes" id="UP000603453">
    <property type="component" value="Unassembled WGS sequence"/>
</dbReference>
<proteinExistence type="predicted"/>
<dbReference type="EMBL" id="JAEPRD010000096">
    <property type="protein sequence ID" value="KAG2199446.1"/>
    <property type="molecule type" value="Genomic_DNA"/>
</dbReference>
<dbReference type="InterPro" id="IPR008984">
    <property type="entry name" value="SMAD_FHA_dom_sf"/>
</dbReference>
<sequence length="332" mass="37787">MSEFAVPEAPVKAAPPAPPPLPYEKPSWSGPCVYNYRLEVLKNGTSIESIKGPANKEFVTLGRLPLCDILMEHPSISRYHAIIQFDQDGDAYLYDLDSAHGTRLNKNAVPAREYVQLKPGDQIRFGESTRLCIFDSEKPYDPEEEALERRKIALKQRIANQRGESVPTQEENEGISWGFTEDAEEMPEEEEGDEKEADATEIEANLDKSGDASLLNVEAEKMAFEDAKRRRQDLEIMYGDDSDEELYDKTKKKSKKVAKAETHDELVAKEKKAMLDIKLLEEKIEEKKRMGTEKKEEDDEDLDAFMSKLAEKPLQGDKSLFVLQRELTQLKK</sequence>
<evidence type="ECO:0000259" key="3">
    <source>
        <dbReference type="PROSITE" id="PS50006"/>
    </source>
</evidence>